<protein>
    <submittedName>
        <fullName evidence="2">Uncharacterized protein</fullName>
    </submittedName>
</protein>
<evidence type="ECO:0000313" key="3">
    <source>
        <dbReference type="Proteomes" id="UP000827549"/>
    </source>
</evidence>
<dbReference type="AlphaFoldDB" id="A0AAF1BFG7"/>
<evidence type="ECO:0000313" key="2">
    <source>
        <dbReference type="EMBL" id="WOO78041.1"/>
    </source>
</evidence>
<gene>
    <name evidence="2" type="ORF">LOC62_01G001594</name>
</gene>
<evidence type="ECO:0000256" key="1">
    <source>
        <dbReference type="SAM" id="MobiDB-lite"/>
    </source>
</evidence>
<feature type="compositionally biased region" description="Polar residues" evidence="1">
    <location>
        <begin position="1"/>
        <end position="11"/>
    </location>
</feature>
<sequence length="313" mass="32918">MASIASFSVNSAAPGAAAPAPAPATLVVSGISAVAEWSEPALPDFAPPSPTPRRNRSSIKSISISSPGDQLRARLRSLSEIDTPGDGTPAAALAALTSRPPSTISASPQPPSTPRRGGTPARDSVTPTGAVGVTPTATFPLSPTPTRRHRPSSMLGHNFRHSMPDPLLLIPDAIERPAYRPTTSRLRQPAQLSMGETAAARDSFIQPRSRRPSTMTLHLEPASPPRRGSATALELPLSPIMTSSPGSLVSDNGTSSPTTSVESLTLGIPSLSLDTTVRVADKWRRDIPDPSTSFRIFGEESIDSERFLDFDDI</sequence>
<accession>A0AAF1BFG7</accession>
<feature type="region of interest" description="Disordered" evidence="1">
    <location>
        <begin position="182"/>
        <end position="231"/>
    </location>
</feature>
<keyword evidence="3" id="KW-1185">Reference proteome</keyword>
<feature type="compositionally biased region" description="Low complexity" evidence="1">
    <location>
        <begin position="125"/>
        <end position="138"/>
    </location>
</feature>
<reference evidence="2" key="1">
    <citation type="submission" date="2023-10" db="EMBL/GenBank/DDBJ databases">
        <authorList>
            <person name="Noh H."/>
        </authorList>
    </citation>
    <scope>NUCLEOTIDE SEQUENCE</scope>
    <source>
        <strain evidence="2">DUCC4014</strain>
    </source>
</reference>
<feature type="region of interest" description="Disordered" evidence="1">
    <location>
        <begin position="1"/>
        <end position="22"/>
    </location>
</feature>
<organism evidence="2 3">
    <name type="scientific">Vanrija pseudolonga</name>
    <dbReference type="NCBI Taxonomy" id="143232"/>
    <lineage>
        <taxon>Eukaryota</taxon>
        <taxon>Fungi</taxon>
        <taxon>Dikarya</taxon>
        <taxon>Basidiomycota</taxon>
        <taxon>Agaricomycotina</taxon>
        <taxon>Tremellomycetes</taxon>
        <taxon>Trichosporonales</taxon>
        <taxon>Trichosporonaceae</taxon>
        <taxon>Vanrija</taxon>
    </lineage>
</organism>
<dbReference type="Proteomes" id="UP000827549">
    <property type="component" value="Chromosome 1"/>
</dbReference>
<dbReference type="GeneID" id="87804849"/>
<name>A0AAF1BFG7_9TREE</name>
<dbReference type="EMBL" id="CP086714">
    <property type="protein sequence ID" value="WOO78041.1"/>
    <property type="molecule type" value="Genomic_DNA"/>
</dbReference>
<feature type="region of interest" description="Disordered" evidence="1">
    <location>
        <begin position="243"/>
        <end position="262"/>
    </location>
</feature>
<dbReference type="RefSeq" id="XP_062624073.1">
    <property type="nucleotide sequence ID" value="XM_062768089.1"/>
</dbReference>
<feature type="region of interest" description="Disordered" evidence="1">
    <location>
        <begin position="39"/>
        <end position="159"/>
    </location>
</feature>
<proteinExistence type="predicted"/>